<dbReference type="NCBIfam" id="TIGR00435">
    <property type="entry name" value="cysS"/>
    <property type="match status" value="1"/>
</dbReference>
<comment type="function">
    <text evidence="13">In addition to its role as an aminoacyl-tRNA synthetase, has also cysteine persulfide synthase activity. Produces reactive persulfide species such as cysteine persulfide (CysSSH) from substrate cysteine and mediate direct incorporation of CysSSH into proteins during translations, resulting in protein persulfides and polysulfides. CysSSHs behave as potent antioxidants and cellular protectants.</text>
</comment>
<evidence type="ECO:0000259" key="20">
    <source>
        <dbReference type="Pfam" id="PF09190"/>
    </source>
</evidence>
<dbReference type="GO" id="GO:0046872">
    <property type="term" value="F:metal ion binding"/>
    <property type="evidence" value="ECO:0007669"/>
    <property type="project" value="UniProtKB-KW"/>
</dbReference>
<dbReference type="InterPro" id="IPR024909">
    <property type="entry name" value="Cys-tRNA/MSH_ligase"/>
</dbReference>
<dbReference type="InterPro" id="IPR009080">
    <property type="entry name" value="tRNAsynth_Ia_anticodon-bd"/>
</dbReference>
<dbReference type="Proteomes" id="UP000504631">
    <property type="component" value="Unplaced"/>
</dbReference>
<evidence type="ECO:0000256" key="2">
    <source>
        <dbReference type="ARBA" id="ARBA00005594"/>
    </source>
</evidence>
<comment type="catalytic activity">
    <reaction evidence="18">
        <text>tRNA(Cys) + L-cysteine + ATP = L-cysteinyl-tRNA(Cys) + AMP + diphosphate</text>
        <dbReference type="Rhea" id="RHEA:17773"/>
        <dbReference type="Rhea" id="RHEA-COMP:9661"/>
        <dbReference type="Rhea" id="RHEA-COMP:9679"/>
        <dbReference type="ChEBI" id="CHEBI:30616"/>
        <dbReference type="ChEBI" id="CHEBI:33019"/>
        <dbReference type="ChEBI" id="CHEBI:35235"/>
        <dbReference type="ChEBI" id="CHEBI:78442"/>
        <dbReference type="ChEBI" id="CHEBI:78517"/>
        <dbReference type="ChEBI" id="CHEBI:456215"/>
        <dbReference type="EC" id="6.1.1.16"/>
    </reaction>
    <physiologicalReaction direction="right-to-left" evidence="18">
        <dbReference type="Rhea" id="RHEA:17775"/>
    </physiologicalReaction>
</comment>
<evidence type="ECO:0000259" key="19">
    <source>
        <dbReference type="Pfam" id="PF01406"/>
    </source>
</evidence>
<evidence type="ECO:0000256" key="7">
    <source>
        <dbReference type="ARBA" id="ARBA00022833"/>
    </source>
</evidence>
<reference evidence="22" key="1">
    <citation type="submission" date="2025-08" db="UniProtKB">
        <authorList>
            <consortium name="RefSeq"/>
        </authorList>
    </citation>
    <scope>IDENTIFICATION</scope>
    <source>
        <tissue evidence="22">Muscle</tissue>
    </source>
</reference>
<comment type="catalytic activity">
    <reaction evidence="17">
        <text>S-sulfanyl-L-cysteine + tRNA(Cys) + ATP = (S)-sulfanyl-L-cysteinyl-tRNA(Cys) + AMP + diphosphate</text>
        <dbReference type="Rhea" id="RHEA:78647"/>
        <dbReference type="Rhea" id="RHEA-COMP:9661"/>
        <dbReference type="Rhea" id="RHEA-COMP:19119"/>
        <dbReference type="ChEBI" id="CHEBI:30616"/>
        <dbReference type="ChEBI" id="CHEBI:33019"/>
        <dbReference type="ChEBI" id="CHEBI:58591"/>
        <dbReference type="ChEBI" id="CHEBI:78442"/>
        <dbReference type="ChEBI" id="CHEBI:229520"/>
        <dbReference type="ChEBI" id="CHEBI:456215"/>
    </reaction>
    <physiologicalReaction direction="left-to-right" evidence="17">
        <dbReference type="Rhea" id="RHEA:78648"/>
    </physiologicalReaction>
</comment>
<dbReference type="KEGG" id="bvk:117232611"/>
<sequence length="528" mass="60778">MNVFIKNVFYYKIREACYQFIHTETKLKKQAQWLKPTGYKTDIQIYNPITKCEVPLILKNKAVLTWYLCGPTVYDSAHIGHAVTYVYSDIIRRILSDHFNINVVMAMCVTDIDDKIIARSKDLKQNYKDLTKHYENEFIEDMKMLNVARPHLYCRVTDYIPQIIQFVKRILDKGNAYTSKDGSVYFDTHKYGMYGKLSTPISNSFHPDKKSPLDFCLWKTAKEGEPFWESPWAPGRPGWHIECSTIASTIFGNSIDFHSGGIDLMFPHHENEEAQSCCYHEVEQWVNYWVYYGHLSLKREKMSKSLKNTISIREFLEKYTANQFRILCLLSNYKNELQFSYDVMDNAIAVLHKIEHFISDCHNYIVGNWDTGNVDESTLFRCLEETKNSVNTALANDFNTAKAMKSLINLINVVNKMLHDPQGSTNTSSTCIPAVAAVLNYTSEILFKFGISNPNAVNDSRMDSVVECLIKFRGAVRNKILGQDVKDKTLLTACDKVRSELSTYGIIIKFCLSRIPKLKLVGVSRNIK</sequence>
<dbReference type="PANTHER" id="PTHR10890:SF27">
    <property type="entry name" value="CYSTEINE--TRNA LIGASE, MITOCHONDRIAL-RELATED"/>
    <property type="match status" value="1"/>
</dbReference>
<dbReference type="SUPFAM" id="SSF47323">
    <property type="entry name" value="Anticodon-binding domain of a subclass of class I aminoacyl-tRNA synthetases"/>
    <property type="match status" value="1"/>
</dbReference>
<dbReference type="AlphaFoldDB" id="A0A6J3K4F7"/>
<evidence type="ECO:0000256" key="14">
    <source>
        <dbReference type="ARBA" id="ARBA00047499"/>
    </source>
</evidence>
<dbReference type="EC" id="6.1.1.16" evidence="3"/>
<comment type="similarity">
    <text evidence="2">Belongs to the class-I aminoacyl-tRNA synthetase family.</text>
</comment>
<dbReference type="CTD" id="36563"/>
<evidence type="ECO:0000256" key="18">
    <source>
        <dbReference type="ARBA" id="ARBA00049046"/>
    </source>
</evidence>
<keyword evidence="10" id="KW-0030">Aminoacyl-tRNA synthetase</keyword>
<evidence type="ECO:0000256" key="11">
    <source>
        <dbReference type="ARBA" id="ARBA00031499"/>
    </source>
</evidence>
<comment type="catalytic activity">
    <reaction evidence="15">
        <text>2 L-cysteine = S-sulfanyl-L-cysteine + L-alanine</text>
        <dbReference type="Rhea" id="RHEA:78543"/>
        <dbReference type="ChEBI" id="CHEBI:35235"/>
        <dbReference type="ChEBI" id="CHEBI:57972"/>
        <dbReference type="ChEBI" id="CHEBI:58591"/>
    </reaction>
    <physiologicalReaction direction="left-to-right" evidence="15">
        <dbReference type="Rhea" id="RHEA:78544"/>
    </physiologicalReaction>
</comment>
<comment type="catalytic activity">
    <reaction evidence="14">
        <text>S-disulfanyl-L-cysteine + tRNA(Cys) + ATP = (S)-disulfanyl-L-cysteinyl-tRNA(Cys) + AMP + diphosphate</text>
        <dbReference type="Rhea" id="RHEA:78651"/>
        <dbReference type="Rhea" id="RHEA-COMP:9661"/>
        <dbReference type="Rhea" id="RHEA-COMP:19120"/>
        <dbReference type="ChEBI" id="CHEBI:30616"/>
        <dbReference type="ChEBI" id="CHEBI:33019"/>
        <dbReference type="ChEBI" id="CHEBI:78442"/>
        <dbReference type="ChEBI" id="CHEBI:229465"/>
        <dbReference type="ChEBI" id="CHEBI:229521"/>
        <dbReference type="ChEBI" id="CHEBI:456215"/>
    </reaction>
    <physiologicalReaction direction="left-to-right" evidence="14">
        <dbReference type="Rhea" id="RHEA:78652"/>
    </physiologicalReaction>
</comment>
<keyword evidence="4 22" id="KW-0436">Ligase</keyword>
<comment type="cofactor">
    <cofactor evidence="1">
        <name>Zn(2+)</name>
        <dbReference type="ChEBI" id="CHEBI:29105"/>
    </cofactor>
</comment>
<protein>
    <recommendedName>
        <fullName evidence="3">cysteine--tRNA ligase</fullName>
        <ecNumber evidence="3">6.1.1.16</ecNumber>
    </recommendedName>
    <alternativeName>
        <fullName evidence="11">Cysteinyl-tRNA synthetase</fullName>
    </alternativeName>
</protein>
<name>A0A6J3K4F7_9HYME</name>
<evidence type="ECO:0000313" key="22">
    <source>
        <dbReference type="RefSeq" id="XP_033347977.1"/>
    </source>
</evidence>
<evidence type="ECO:0000256" key="6">
    <source>
        <dbReference type="ARBA" id="ARBA00022741"/>
    </source>
</evidence>
<dbReference type="CDD" id="cd00672">
    <property type="entry name" value="CysRS_core"/>
    <property type="match status" value="1"/>
</dbReference>
<evidence type="ECO:0000256" key="12">
    <source>
        <dbReference type="ARBA" id="ARBA00043868"/>
    </source>
</evidence>
<dbReference type="PANTHER" id="PTHR10890">
    <property type="entry name" value="CYSTEINYL-TRNA SYNTHETASE"/>
    <property type="match status" value="1"/>
</dbReference>
<evidence type="ECO:0000256" key="8">
    <source>
        <dbReference type="ARBA" id="ARBA00022840"/>
    </source>
</evidence>
<feature type="domain" description="Cysteinyl-tRNA synthetase class Ia DALR" evidence="20">
    <location>
        <begin position="390"/>
        <end position="446"/>
    </location>
</feature>
<dbReference type="FunFam" id="3.40.50.620:FF:000027">
    <property type="entry name" value="Cysteine--tRNA ligase, cytoplasmic"/>
    <property type="match status" value="1"/>
</dbReference>
<keyword evidence="7" id="KW-0862">Zinc</keyword>
<dbReference type="InterPro" id="IPR015273">
    <property type="entry name" value="Cys-tRNA-synt_Ia_DALR"/>
</dbReference>
<keyword evidence="9" id="KW-0648">Protein biosynthesis</keyword>
<dbReference type="Gene3D" id="1.20.120.1910">
    <property type="entry name" value="Cysteine-tRNA ligase, C-terminal anti-codon recognition domain"/>
    <property type="match status" value="1"/>
</dbReference>
<dbReference type="InterPro" id="IPR014729">
    <property type="entry name" value="Rossmann-like_a/b/a_fold"/>
</dbReference>
<dbReference type="GO" id="GO:0005524">
    <property type="term" value="F:ATP binding"/>
    <property type="evidence" value="ECO:0007669"/>
    <property type="project" value="UniProtKB-KW"/>
</dbReference>
<dbReference type="Gene3D" id="3.40.50.620">
    <property type="entry name" value="HUPs"/>
    <property type="match status" value="1"/>
</dbReference>
<accession>A0A6J3K4F7</accession>
<evidence type="ECO:0000256" key="3">
    <source>
        <dbReference type="ARBA" id="ARBA00012832"/>
    </source>
</evidence>
<comment type="catalytic activity">
    <reaction evidence="16">
        <text>S-sulfanyl-L-cysteine + L-cysteine = S-disulfanyl-L-cysteine + L-alanine</text>
        <dbReference type="Rhea" id="RHEA:78627"/>
        <dbReference type="ChEBI" id="CHEBI:35235"/>
        <dbReference type="ChEBI" id="CHEBI:57972"/>
        <dbReference type="ChEBI" id="CHEBI:58591"/>
        <dbReference type="ChEBI" id="CHEBI:229465"/>
    </reaction>
    <physiologicalReaction direction="left-to-right" evidence="16">
        <dbReference type="Rhea" id="RHEA:78628"/>
    </physiologicalReaction>
</comment>
<evidence type="ECO:0000256" key="15">
    <source>
        <dbReference type="ARBA" id="ARBA00047548"/>
    </source>
</evidence>
<evidence type="ECO:0000256" key="17">
    <source>
        <dbReference type="ARBA" id="ARBA00048609"/>
    </source>
</evidence>
<evidence type="ECO:0000256" key="5">
    <source>
        <dbReference type="ARBA" id="ARBA00022723"/>
    </source>
</evidence>
<organism evidence="21 22">
    <name type="scientific">Bombus vosnesenskii</name>
    <dbReference type="NCBI Taxonomy" id="207650"/>
    <lineage>
        <taxon>Eukaryota</taxon>
        <taxon>Metazoa</taxon>
        <taxon>Ecdysozoa</taxon>
        <taxon>Arthropoda</taxon>
        <taxon>Hexapoda</taxon>
        <taxon>Insecta</taxon>
        <taxon>Pterygota</taxon>
        <taxon>Neoptera</taxon>
        <taxon>Endopterygota</taxon>
        <taxon>Hymenoptera</taxon>
        <taxon>Apocrita</taxon>
        <taxon>Aculeata</taxon>
        <taxon>Apoidea</taxon>
        <taxon>Anthophila</taxon>
        <taxon>Apidae</taxon>
        <taxon>Bombus</taxon>
        <taxon>Pyrobombus</taxon>
    </lineage>
</organism>
<dbReference type="Pfam" id="PF09190">
    <property type="entry name" value="DALR_2"/>
    <property type="match status" value="1"/>
</dbReference>
<dbReference type="InterPro" id="IPR015803">
    <property type="entry name" value="Cys-tRNA-ligase"/>
</dbReference>
<dbReference type="GO" id="GO:0006423">
    <property type="term" value="P:cysteinyl-tRNA aminoacylation"/>
    <property type="evidence" value="ECO:0007669"/>
    <property type="project" value="InterPro"/>
</dbReference>
<evidence type="ECO:0000256" key="10">
    <source>
        <dbReference type="ARBA" id="ARBA00023146"/>
    </source>
</evidence>
<comment type="function">
    <text evidence="12">Mitochondrial cysteine-specific aminoacyl-tRNA synthetase that catalyzes the ATP-dependent ligation of cysteine to tRNA(Cys).</text>
</comment>
<evidence type="ECO:0000256" key="16">
    <source>
        <dbReference type="ARBA" id="ARBA00047731"/>
    </source>
</evidence>
<dbReference type="GeneID" id="117232611"/>
<proteinExistence type="inferred from homology"/>
<dbReference type="GO" id="GO:0004817">
    <property type="term" value="F:cysteine-tRNA ligase activity"/>
    <property type="evidence" value="ECO:0007669"/>
    <property type="project" value="UniProtKB-EC"/>
</dbReference>
<evidence type="ECO:0000256" key="4">
    <source>
        <dbReference type="ARBA" id="ARBA00022598"/>
    </source>
</evidence>
<evidence type="ECO:0000256" key="13">
    <source>
        <dbReference type="ARBA" id="ARBA00045476"/>
    </source>
</evidence>
<evidence type="ECO:0000256" key="1">
    <source>
        <dbReference type="ARBA" id="ARBA00001947"/>
    </source>
</evidence>
<dbReference type="InterPro" id="IPR032678">
    <property type="entry name" value="tRNA-synt_1_cat_dom"/>
</dbReference>
<evidence type="ECO:0000313" key="21">
    <source>
        <dbReference type="Proteomes" id="UP000504631"/>
    </source>
</evidence>
<feature type="domain" description="tRNA synthetases class I catalytic" evidence="19">
    <location>
        <begin position="62"/>
        <end position="347"/>
    </location>
</feature>
<dbReference type="HAMAP" id="MF_00041">
    <property type="entry name" value="Cys_tRNA_synth"/>
    <property type="match status" value="1"/>
</dbReference>
<keyword evidence="5" id="KW-0479">Metal-binding</keyword>
<dbReference type="GO" id="GO:0005737">
    <property type="term" value="C:cytoplasm"/>
    <property type="evidence" value="ECO:0007669"/>
    <property type="project" value="InterPro"/>
</dbReference>
<keyword evidence="8" id="KW-0067">ATP-binding</keyword>
<keyword evidence="21" id="KW-1185">Reference proteome</keyword>
<keyword evidence="6" id="KW-0547">Nucleotide-binding</keyword>
<dbReference type="Pfam" id="PF01406">
    <property type="entry name" value="tRNA-synt_1e"/>
    <property type="match status" value="1"/>
</dbReference>
<dbReference type="SUPFAM" id="SSF52374">
    <property type="entry name" value="Nucleotidylyl transferase"/>
    <property type="match status" value="1"/>
</dbReference>
<dbReference type="PRINTS" id="PR00983">
    <property type="entry name" value="TRNASYNTHCYS"/>
</dbReference>
<dbReference type="RefSeq" id="XP_033347977.1">
    <property type="nucleotide sequence ID" value="XM_033492086.1"/>
</dbReference>
<evidence type="ECO:0000256" key="9">
    <source>
        <dbReference type="ARBA" id="ARBA00022917"/>
    </source>
</evidence>
<gene>
    <name evidence="22" type="primary">LOC117232611</name>
</gene>